<accession>A0A8J3IVQ2</accession>
<evidence type="ECO:0000313" key="1">
    <source>
        <dbReference type="EMBL" id="GID10826.1"/>
    </source>
</evidence>
<dbReference type="AlphaFoldDB" id="A0A8J3IVQ2"/>
<dbReference type="Proteomes" id="UP000612808">
    <property type="component" value="Unassembled WGS sequence"/>
</dbReference>
<evidence type="ECO:0008006" key="3">
    <source>
        <dbReference type="Google" id="ProtNLM"/>
    </source>
</evidence>
<sequence>MQGVIARTEGTDMKVDVGVVGPPDLVSVVEQVAAREYPLLSVHSFAYQNEAKAVDLVRSGRGSVDAWLFTGIIPYTLAQEAGVLDRPATYISYTGASLYRVLVGLLARGLDTEHVSIDTLERDQVVEAFRDAALPVDGVKVLEYRRGRDSARFADFHRAAARGNPRTVAITCVRSVYEALSGDVETIRLSPAVASVRAALRTVVLSCVGRVSADAQVVLGFVDLSDPDPELPDDVSALAGSVFSVHQGRYVLVTTRGVLEESSNGFQHLPLLSQLARRHLWAHVGLGVGRSAAEAEALARHALARCRSVGPFSAVVSLGTGSDIVLAEPEKEQKPDGPVPLLVAARRSGLSRATLGRLKTMLESHEEEGVTAGDVAAALEIEPRSARRTLKRLERAGVAQPIGRVLAGTTGRPPTIYRIRLE</sequence>
<comment type="caution">
    <text evidence="1">The sequence shown here is derived from an EMBL/GenBank/DDBJ whole genome shotgun (WGS) entry which is preliminary data.</text>
</comment>
<dbReference type="Gene3D" id="1.10.10.10">
    <property type="entry name" value="Winged helix-like DNA-binding domain superfamily/Winged helix DNA-binding domain"/>
    <property type="match status" value="1"/>
</dbReference>
<gene>
    <name evidence="1" type="ORF">Aru02nite_17150</name>
</gene>
<name>A0A8J3IVQ2_9ACTN</name>
<dbReference type="InterPro" id="IPR036388">
    <property type="entry name" value="WH-like_DNA-bd_sf"/>
</dbReference>
<dbReference type="EMBL" id="BOMB01000010">
    <property type="protein sequence ID" value="GID10826.1"/>
    <property type="molecule type" value="Genomic_DNA"/>
</dbReference>
<evidence type="ECO:0000313" key="2">
    <source>
        <dbReference type="Proteomes" id="UP000612808"/>
    </source>
</evidence>
<proteinExistence type="predicted"/>
<organism evidence="1 2">
    <name type="scientific">Actinocatenispora rupis</name>
    <dbReference type="NCBI Taxonomy" id="519421"/>
    <lineage>
        <taxon>Bacteria</taxon>
        <taxon>Bacillati</taxon>
        <taxon>Actinomycetota</taxon>
        <taxon>Actinomycetes</taxon>
        <taxon>Micromonosporales</taxon>
        <taxon>Micromonosporaceae</taxon>
        <taxon>Actinocatenispora</taxon>
    </lineage>
</organism>
<keyword evidence="2" id="KW-1185">Reference proteome</keyword>
<reference evidence="1" key="1">
    <citation type="submission" date="2021-01" db="EMBL/GenBank/DDBJ databases">
        <title>Whole genome shotgun sequence of Actinocatenispora rupis NBRC 107355.</title>
        <authorList>
            <person name="Komaki H."/>
            <person name="Tamura T."/>
        </authorList>
    </citation>
    <scope>NUCLEOTIDE SEQUENCE</scope>
    <source>
        <strain evidence="1">NBRC 107355</strain>
    </source>
</reference>
<protein>
    <recommendedName>
        <fullName evidence="3">HTH domain-containing protein</fullName>
    </recommendedName>
</protein>